<evidence type="ECO:0000256" key="4">
    <source>
        <dbReference type="ARBA" id="ARBA00022801"/>
    </source>
</evidence>
<proteinExistence type="predicted"/>
<organism evidence="9 10">
    <name type="scientific">Brevibacterium senegalense</name>
    <dbReference type="NCBI Taxonomy" id="1033736"/>
    <lineage>
        <taxon>Bacteria</taxon>
        <taxon>Bacillati</taxon>
        <taxon>Actinomycetota</taxon>
        <taxon>Actinomycetes</taxon>
        <taxon>Micrococcales</taxon>
        <taxon>Brevibacteriaceae</taxon>
        <taxon>Brevibacterium</taxon>
    </lineage>
</organism>
<dbReference type="PROSITE" id="PS51462">
    <property type="entry name" value="NUDIX"/>
    <property type="match status" value="1"/>
</dbReference>
<keyword evidence="6" id="KW-0464">Manganese</keyword>
<dbReference type="Proteomes" id="UP000784435">
    <property type="component" value="Unassembled WGS sequence"/>
</dbReference>
<feature type="compositionally biased region" description="Polar residues" evidence="7">
    <location>
        <begin position="46"/>
        <end position="65"/>
    </location>
</feature>
<evidence type="ECO:0000256" key="3">
    <source>
        <dbReference type="ARBA" id="ARBA00022723"/>
    </source>
</evidence>
<sequence length="300" mass="31934">MSSESQSAAQTDQAAGAFDLAALVHGDDRADLSGQADHDALKRAQQKSAQQATDGQGRPTRSSTGDLLDYAKKVPVRPATSVIILRQAPDLQVFVQHRVKTMDFAAGVVVFPGGRVDLQDVEKAAGLPVDPADLDRHLTAWSQTDAVRNGLAGSVADPGAEPAEATPAEAAQGVRTLLACAIREVEEETGQRLGTGIMHPWANLVTPPGRSKRFDTYFFVTAGEGLADLAHQTTEATNSEWLSVDDLLTGEVEGRYRLMRPTLALLTELQTLGTVDAVLEQATNGARTIESIRPQVPGIH</sequence>
<dbReference type="Gene3D" id="3.90.79.10">
    <property type="entry name" value="Nucleoside Triphosphate Pyrophosphohydrolase"/>
    <property type="match status" value="2"/>
</dbReference>
<dbReference type="PANTHER" id="PTHR12318:SF0">
    <property type="entry name" value="ACYL-COENZYME A DIPHOSPHATASE NUDT19"/>
    <property type="match status" value="1"/>
</dbReference>
<dbReference type="Pfam" id="PF00293">
    <property type="entry name" value="NUDIX"/>
    <property type="match status" value="1"/>
</dbReference>
<keyword evidence="5" id="KW-0460">Magnesium</keyword>
<evidence type="ECO:0000259" key="8">
    <source>
        <dbReference type="PROSITE" id="PS51462"/>
    </source>
</evidence>
<feature type="region of interest" description="Disordered" evidence="7">
    <location>
        <begin position="29"/>
        <end position="69"/>
    </location>
</feature>
<comment type="cofactor">
    <cofactor evidence="2">
        <name>Mg(2+)</name>
        <dbReference type="ChEBI" id="CHEBI:18420"/>
    </cofactor>
</comment>
<comment type="cofactor">
    <cofactor evidence="1">
        <name>Mn(2+)</name>
        <dbReference type="ChEBI" id="CHEBI:29035"/>
    </cofactor>
</comment>
<evidence type="ECO:0000313" key="10">
    <source>
        <dbReference type="Proteomes" id="UP000784435"/>
    </source>
</evidence>
<dbReference type="InterPro" id="IPR000086">
    <property type="entry name" value="NUDIX_hydrolase_dom"/>
</dbReference>
<evidence type="ECO:0000256" key="6">
    <source>
        <dbReference type="ARBA" id="ARBA00023211"/>
    </source>
</evidence>
<dbReference type="SUPFAM" id="SSF55811">
    <property type="entry name" value="Nudix"/>
    <property type="match status" value="1"/>
</dbReference>
<protein>
    <submittedName>
        <fullName evidence="9">NUDIX hydrolase</fullName>
    </submittedName>
</protein>
<dbReference type="InterPro" id="IPR039121">
    <property type="entry name" value="NUDT19"/>
</dbReference>
<dbReference type="EMBL" id="DYUK01000227">
    <property type="protein sequence ID" value="HJG80856.1"/>
    <property type="molecule type" value="Genomic_DNA"/>
</dbReference>
<keyword evidence="3" id="KW-0479">Metal-binding</keyword>
<reference evidence="9" key="1">
    <citation type="journal article" date="2021" name="PeerJ">
        <title>Extensive microbial diversity within the chicken gut microbiome revealed by metagenomics and culture.</title>
        <authorList>
            <person name="Gilroy R."/>
            <person name="Ravi A."/>
            <person name="Getino M."/>
            <person name="Pursley I."/>
            <person name="Horton D.L."/>
            <person name="Alikhan N.F."/>
            <person name="Baker D."/>
            <person name="Gharbi K."/>
            <person name="Hall N."/>
            <person name="Watson M."/>
            <person name="Adriaenssens E.M."/>
            <person name="Foster-Nyarko E."/>
            <person name="Jarju S."/>
            <person name="Secka A."/>
            <person name="Antonio M."/>
            <person name="Oren A."/>
            <person name="Chaudhuri R.R."/>
            <person name="La Ragione R."/>
            <person name="Hildebrand F."/>
            <person name="Pallen M.J."/>
        </authorList>
    </citation>
    <scope>NUCLEOTIDE SEQUENCE</scope>
    <source>
        <strain evidence="9">ChiGjej5B5-7349</strain>
    </source>
</reference>
<reference evidence="9" key="2">
    <citation type="submission" date="2021-09" db="EMBL/GenBank/DDBJ databases">
        <authorList>
            <person name="Gilroy R."/>
        </authorList>
    </citation>
    <scope>NUCLEOTIDE SEQUENCE</scope>
    <source>
        <strain evidence="9">ChiGjej5B5-7349</strain>
    </source>
</reference>
<name>A0A921MG77_9MICO</name>
<dbReference type="GO" id="GO:0046872">
    <property type="term" value="F:metal ion binding"/>
    <property type="evidence" value="ECO:0007669"/>
    <property type="project" value="UniProtKB-KW"/>
</dbReference>
<evidence type="ECO:0000313" key="9">
    <source>
        <dbReference type="EMBL" id="HJG80856.1"/>
    </source>
</evidence>
<feature type="compositionally biased region" description="Basic and acidic residues" evidence="7">
    <location>
        <begin position="29"/>
        <end position="42"/>
    </location>
</feature>
<dbReference type="AlphaFoldDB" id="A0A921MG77"/>
<accession>A0A921MG77</accession>
<evidence type="ECO:0000256" key="1">
    <source>
        <dbReference type="ARBA" id="ARBA00001936"/>
    </source>
</evidence>
<dbReference type="InterPro" id="IPR015797">
    <property type="entry name" value="NUDIX_hydrolase-like_dom_sf"/>
</dbReference>
<evidence type="ECO:0000256" key="5">
    <source>
        <dbReference type="ARBA" id="ARBA00022842"/>
    </source>
</evidence>
<evidence type="ECO:0000256" key="7">
    <source>
        <dbReference type="SAM" id="MobiDB-lite"/>
    </source>
</evidence>
<dbReference type="CDD" id="cd18870">
    <property type="entry name" value="NUDIX_AcylCoAdiphos_Nudt19"/>
    <property type="match status" value="1"/>
</dbReference>
<feature type="domain" description="Nudix hydrolase" evidence="8">
    <location>
        <begin position="75"/>
        <end position="265"/>
    </location>
</feature>
<comment type="caution">
    <text evidence="9">The sequence shown here is derived from an EMBL/GenBank/DDBJ whole genome shotgun (WGS) entry which is preliminary data.</text>
</comment>
<evidence type="ECO:0000256" key="2">
    <source>
        <dbReference type="ARBA" id="ARBA00001946"/>
    </source>
</evidence>
<dbReference type="PANTHER" id="PTHR12318">
    <property type="entry name" value="TESTOSTERONE-REGULATED PROTEIN RP2"/>
    <property type="match status" value="1"/>
</dbReference>
<dbReference type="GO" id="GO:0016818">
    <property type="term" value="F:hydrolase activity, acting on acid anhydrides, in phosphorus-containing anhydrides"/>
    <property type="evidence" value="ECO:0007669"/>
    <property type="project" value="InterPro"/>
</dbReference>
<gene>
    <name evidence="9" type="ORF">K8V08_10640</name>
</gene>
<keyword evidence="4 9" id="KW-0378">Hydrolase</keyword>